<organism evidence="1">
    <name type="scientific">marine sediment metagenome</name>
    <dbReference type="NCBI Taxonomy" id="412755"/>
    <lineage>
        <taxon>unclassified sequences</taxon>
        <taxon>metagenomes</taxon>
        <taxon>ecological metagenomes</taxon>
    </lineage>
</organism>
<dbReference type="AlphaFoldDB" id="X0TE14"/>
<proteinExistence type="predicted"/>
<dbReference type="PROSITE" id="PS51257">
    <property type="entry name" value="PROKAR_LIPOPROTEIN"/>
    <property type="match status" value="1"/>
</dbReference>
<accession>X0TE14</accession>
<sequence>MKNFIFLISLFLIGCATGKNAKNQTNPQLGYTASGNIENISTQRDMVKGNNITINNFSADSYDKEQVKQILEENIRLKKEINKLSEEIKQTVFVLKESNVEKLDNGNFELTFILSPKGNKIIQIFSIQVEAKEGTQIENFDVKGNTLPNYYEGTANKGTIVARTYKTMMPSEISVKMITTKNPNKYLVINLMPFEK</sequence>
<name>X0TE14_9ZZZZ</name>
<reference evidence="1" key="1">
    <citation type="journal article" date="2014" name="Front. Microbiol.">
        <title>High frequency of phylogenetically diverse reductive dehalogenase-homologous genes in deep subseafloor sedimentary metagenomes.</title>
        <authorList>
            <person name="Kawai M."/>
            <person name="Futagami T."/>
            <person name="Toyoda A."/>
            <person name="Takaki Y."/>
            <person name="Nishi S."/>
            <person name="Hori S."/>
            <person name="Arai W."/>
            <person name="Tsubouchi T."/>
            <person name="Morono Y."/>
            <person name="Uchiyama I."/>
            <person name="Ito T."/>
            <person name="Fujiyama A."/>
            <person name="Inagaki F."/>
            <person name="Takami H."/>
        </authorList>
    </citation>
    <scope>NUCLEOTIDE SEQUENCE</scope>
    <source>
        <strain evidence="1">Expedition CK06-06</strain>
    </source>
</reference>
<evidence type="ECO:0000313" key="1">
    <source>
        <dbReference type="EMBL" id="GAF85541.1"/>
    </source>
</evidence>
<dbReference type="EMBL" id="BARS01003725">
    <property type="protein sequence ID" value="GAF85541.1"/>
    <property type="molecule type" value="Genomic_DNA"/>
</dbReference>
<comment type="caution">
    <text evidence="1">The sequence shown here is derived from an EMBL/GenBank/DDBJ whole genome shotgun (WGS) entry which is preliminary data.</text>
</comment>
<evidence type="ECO:0008006" key="2">
    <source>
        <dbReference type="Google" id="ProtNLM"/>
    </source>
</evidence>
<protein>
    <recommendedName>
        <fullName evidence="2">Lipoprotein</fullName>
    </recommendedName>
</protein>
<gene>
    <name evidence="1" type="ORF">S01H1_07221</name>
</gene>